<protein>
    <recommendedName>
        <fullName evidence="3">Site-specific DNA-methyltransferase (adenine-specific)</fullName>
    </recommendedName>
</protein>
<dbReference type="Proteomes" id="UP000093412">
    <property type="component" value="Unassembled WGS sequence"/>
</dbReference>
<reference evidence="1 2" key="1">
    <citation type="submission" date="2016-06" db="EMBL/GenBank/DDBJ databases">
        <title>Genome sequence of Oerskovia enterophila DSM 43852.</title>
        <authorList>
            <person name="Poehlein A."/>
            <person name="Jag V."/>
            <person name="Bengelsdorf F.R."/>
            <person name="Daniel R."/>
            <person name="Duerre P."/>
        </authorList>
    </citation>
    <scope>NUCLEOTIDE SEQUENCE [LARGE SCALE GENOMIC DNA]</scope>
    <source>
        <strain evidence="1 2">DSM 43852</strain>
    </source>
</reference>
<accession>A0ABX2Y8C7</accession>
<dbReference type="RefSeq" id="WP_068624032.1">
    <property type="nucleotide sequence ID" value="NZ_MAQA01000003.1"/>
</dbReference>
<evidence type="ECO:0000313" key="1">
    <source>
        <dbReference type="EMBL" id="OCI32838.1"/>
    </source>
</evidence>
<sequence>MFKFYGAKRRLAPGYPPPEHRVLVEPFAGAGGYAVHHRLALDRVILLEKDERIVEVWDRLLTSTRAQIEAELAPPVGSTCTDFLVALAAGRTTRDTPRAFKVTQRMAARFEPMMRHVAAVVDECRHFEVVHGDYTLAPDVEATWFVDPPYQPVGPGRPDRTRGGRYLHSAMDVDYDELARWVRARRGQVIACDQQGATWLDWNAELAALDASSRSYGEVFWHRAA</sequence>
<dbReference type="InterPro" id="IPR029063">
    <property type="entry name" value="SAM-dependent_MTases_sf"/>
</dbReference>
<dbReference type="SUPFAM" id="SSF53335">
    <property type="entry name" value="S-adenosyl-L-methionine-dependent methyltransferases"/>
    <property type="match status" value="1"/>
</dbReference>
<evidence type="ECO:0008006" key="3">
    <source>
        <dbReference type="Google" id="ProtNLM"/>
    </source>
</evidence>
<name>A0ABX2Y8C7_9CELL</name>
<keyword evidence="2" id="KW-1185">Reference proteome</keyword>
<evidence type="ECO:0000313" key="2">
    <source>
        <dbReference type="Proteomes" id="UP000093412"/>
    </source>
</evidence>
<gene>
    <name evidence="1" type="ORF">OERS_04300</name>
</gene>
<organism evidence="1 2">
    <name type="scientific">Oerskovia enterophila</name>
    <dbReference type="NCBI Taxonomy" id="43678"/>
    <lineage>
        <taxon>Bacteria</taxon>
        <taxon>Bacillati</taxon>
        <taxon>Actinomycetota</taxon>
        <taxon>Actinomycetes</taxon>
        <taxon>Micrococcales</taxon>
        <taxon>Cellulomonadaceae</taxon>
        <taxon>Oerskovia</taxon>
    </lineage>
</organism>
<proteinExistence type="predicted"/>
<dbReference type="EMBL" id="MAQA01000003">
    <property type="protein sequence ID" value="OCI32838.1"/>
    <property type="molecule type" value="Genomic_DNA"/>
</dbReference>
<comment type="caution">
    <text evidence="1">The sequence shown here is derived from an EMBL/GenBank/DDBJ whole genome shotgun (WGS) entry which is preliminary data.</text>
</comment>